<keyword evidence="19" id="KW-1185">Reference proteome</keyword>
<dbReference type="EMBL" id="ABVQ01000034">
    <property type="protein sequence ID" value="EEC58471.1"/>
    <property type="molecule type" value="Genomic_DNA"/>
</dbReference>
<keyword evidence="8 15" id="KW-0822">Tryptophan biosynthesis</keyword>
<evidence type="ECO:0000256" key="5">
    <source>
        <dbReference type="ARBA" id="ARBA00009982"/>
    </source>
</evidence>
<dbReference type="InterPro" id="IPR006654">
    <property type="entry name" value="Trp_synth_beta"/>
</dbReference>
<dbReference type="HAMAP" id="MF_00135">
    <property type="entry name" value="PRAI"/>
    <property type="match status" value="1"/>
</dbReference>
<dbReference type="GO" id="GO:0004640">
    <property type="term" value="F:phosphoribosylanthranilate isomerase activity"/>
    <property type="evidence" value="ECO:0007669"/>
    <property type="project" value="UniProtKB-UniRule"/>
</dbReference>
<dbReference type="GO" id="GO:0005737">
    <property type="term" value="C:cytoplasm"/>
    <property type="evidence" value="ECO:0007669"/>
    <property type="project" value="TreeGrafter"/>
</dbReference>
<feature type="modified residue" description="N6-(pyridoxal phosphate)lysine" evidence="14">
    <location>
        <position position="320"/>
    </location>
</feature>
<dbReference type="FunFam" id="3.40.50.1100:FF:000004">
    <property type="entry name" value="Tryptophan synthase beta chain"/>
    <property type="match status" value="1"/>
</dbReference>
<evidence type="ECO:0000256" key="12">
    <source>
        <dbReference type="ARBA" id="ARBA00023239"/>
    </source>
</evidence>
<dbReference type="Pfam" id="PF00697">
    <property type="entry name" value="PRAI"/>
    <property type="match status" value="1"/>
</dbReference>
<dbReference type="CDD" id="cd06446">
    <property type="entry name" value="Trp-synth_B"/>
    <property type="match status" value="1"/>
</dbReference>
<evidence type="ECO:0000256" key="13">
    <source>
        <dbReference type="ARBA" id="ARBA00049047"/>
    </source>
</evidence>
<comment type="cofactor">
    <cofactor evidence="1 14">
        <name>pyridoxal 5'-phosphate</name>
        <dbReference type="ChEBI" id="CHEBI:597326"/>
    </cofactor>
</comment>
<evidence type="ECO:0000256" key="4">
    <source>
        <dbReference type="ARBA" id="ARBA00004733"/>
    </source>
</evidence>
<dbReference type="InterPro" id="IPR001240">
    <property type="entry name" value="PRAI_dom"/>
</dbReference>
<dbReference type="PANTHER" id="PTHR48077">
    <property type="entry name" value="TRYPTOPHAN SYNTHASE-RELATED"/>
    <property type="match status" value="1"/>
</dbReference>
<evidence type="ECO:0000256" key="10">
    <source>
        <dbReference type="ARBA" id="ARBA00023141"/>
    </source>
</evidence>
<keyword evidence="7 15" id="KW-0028">Amino-acid biosynthesis</keyword>
<evidence type="ECO:0000256" key="7">
    <source>
        <dbReference type="ARBA" id="ARBA00022605"/>
    </source>
</evidence>
<dbReference type="Gene3D" id="3.40.50.1100">
    <property type="match status" value="2"/>
</dbReference>
<comment type="subunit">
    <text evidence="6 14">Tetramer of two alpha and two beta chains.</text>
</comment>
<keyword evidence="10 15" id="KW-0057">Aromatic amino acid biosynthesis</keyword>
<evidence type="ECO:0000313" key="18">
    <source>
        <dbReference type="EMBL" id="EEC58471.1"/>
    </source>
</evidence>
<comment type="catalytic activity">
    <reaction evidence="15">
        <text>N-(5-phospho-beta-D-ribosyl)anthranilate = 1-(2-carboxyphenylamino)-1-deoxy-D-ribulose 5-phosphate</text>
        <dbReference type="Rhea" id="RHEA:21540"/>
        <dbReference type="ChEBI" id="CHEBI:18277"/>
        <dbReference type="ChEBI" id="CHEBI:58613"/>
        <dbReference type="EC" id="5.3.1.24"/>
    </reaction>
</comment>
<dbReference type="AlphaFoldDB" id="B7APJ7"/>
<evidence type="ECO:0000259" key="17">
    <source>
        <dbReference type="Pfam" id="PF00697"/>
    </source>
</evidence>
<protein>
    <recommendedName>
        <fullName evidence="14 15">Multifunctional fusion protein</fullName>
    </recommendedName>
    <domain>
        <recommendedName>
            <fullName evidence="15">N-(5'-phosphoribosyl)anthranilate isomerase</fullName>
            <shortName evidence="15">PRAI</shortName>
            <ecNumber evidence="15">5.3.1.24</ecNumber>
        </recommendedName>
    </domain>
    <domain>
        <recommendedName>
            <fullName evidence="14">Tryptophan synthase beta chain</fullName>
            <ecNumber evidence="14">4.2.1.20</ecNumber>
        </recommendedName>
    </domain>
</protein>
<evidence type="ECO:0000313" key="19">
    <source>
        <dbReference type="Proteomes" id="UP000003136"/>
    </source>
</evidence>
<dbReference type="CDD" id="cd00405">
    <property type="entry name" value="PRAI"/>
    <property type="match status" value="1"/>
</dbReference>
<dbReference type="InterPro" id="IPR023026">
    <property type="entry name" value="Trp_synth_beta/beta-like"/>
</dbReference>
<evidence type="ECO:0000256" key="3">
    <source>
        <dbReference type="ARBA" id="ARBA00004664"/>
    </source>
</evidence>
<dbReference type="eggNOG" id="COG0133">
    <property type="taxonomic scope" value="Bacteria"/>
</dbReference>
<dbReference type="EC" id="4.2.1.20" evidence="14"/>
<reference evidence="18 19" key="1">
    <citation type="submission" date="2008-11" db="EMBL/GenBank/DDBJ databases">
        <title>Draft genome sequence of Bacteroides pectinophilus (ATCC 43243).</title>
        <authorList>
            <person name="Sudarsanam P."/>
            <person name="Ley R."/>
            <person name="Guruge J."/>
            <person name="Turnbaugh P.J."/>
            <person name="Mahowald M."/>
            <person name="Liep D."/>
            <person name="Gordon J."/>
        </authorList>
    </citation>
    <scope>NUCLEOTIDE SEQUENCE [LARGE SCALE GENOMIC DNA]</scope>
    <source>
        <strain evidence="18 19">ATCC 43243</strain>
    </source>
</reference>
<comment type="similarity">
    <text evidence="5 14">Belongs to the TrpB family.</text>
</comment>
<dbReference type="SUPFAM" id="SSF51366">
    <property type="entry name" value="Ribulose-phoshate binding barrel"/>
    <property type="match status" value="1"/>
</dbReference>
<sequence>MIKLCGMQRAQDIEAANKMLPDYIGMILSDGYRRTITPDTAITLLGMLDRRIKSVGVFVDDDVDYIVKYVTDIQDKCCRHPDVIQLHGHEDAQYISALREAFRLNGLNDISIWKAARVRNSDDIITAFALQADCLVLDSYVAGAAGGTGVKADWELIRRTVGRCIESSAKTAFFLAGGINCDNLAEALSVSPNVDLSGGIETDGFKDADKIAAVMRIYKTNLRCAKGGAGMEINMNKKGRFGDFGGQYVPETVMNAVSELEEAYRRYKDDPEFNRELQALYHDYANRPSLLYYADKMTKDLGGAKIYIKREDLNHTGAHKINNVLGQILLAKRMGKKRIIAETGAGQHGVATATVCALFGLECCVYMGIEDTQRQSLNVYRMELLGAKVVPVHSGTGTLKDAINEAMRDWCTNIETTFYCIGSVMGPHPYPEMVRDFQKVISAEIKTQLQEKEGRLPDCVVACVGGGSNAMGAFYNFIPDTSVRLVGAEAAGRGADTPMNAATLTNGSTGIFHGMKSIFLQDKYGQIAPVYSISAGLDYPGIGPEHANLWKTGRADYVAITDEEAVCAFEYLSRMEGIIPAIESAHAVAAAIKIAPTMSPDQIMVINLSGRGDKDVYSVARYRGHDIENS</sequence>
<dbReference type="STRING" id="483218.BACPEC_00603"/>
<dbReference type="Proteomes" id="UP000003136">
    <property type="component" value="Unassembled WGS sequence"/>
</dbReference>
<comment type="catalytic activity">
    <reaction evidence="13 14">
        <text>(1S,2R)-1-C-(indol-3-yl)glycerol 3-phosphate + L-serine = D-glyceraldehyde 3-phosphate + L-tryptophan + H2O</text>
        <dbReference type="Rhea" id="RHEA:10532"/>
        <dbReference type="ChEBI" id="CHEBI:15377"/>
        <dbReference type="ChEBI" id="CHEBI:33384"/>
        <dbReference type="ChEBI" id="CHEBI:57912"/>
        <dbReference type="ChEBI" id="CHEBI:58866"/>
        <dbReference type="ChEBI" id="CHEBI:59776"/>
        <dbReference type="EC" id="4.2.1.20"/>
    </reaction>
</comment>
<feature type="domain" description="Tryptophan synthase beta chain-like PALP" evidence="16">
    <location>
        <begin position="286"/>
        <end position="610"/>
    </location>
</feature>
<dbReference type="NCBIfam" id="TIGR00263">
    <property type="entry name" value="trpB"/>
    <property type="match status" value="1"/>
</dbReference>
<reference evidence="18 19" key="2">
    <citation type="submission" date="2008-11" db="EMBL/GenBank/DDBJ databases">
        <authorList>
            <person name="Fulton L."/>
            <person name="Clifton S."/>
            <person name="Fulton B."/>
            <person name="Xu J."/>
            <person name="Minx P."/>
            <person name="Pepin K.H."/>
            <person name="Johnson M."/>
            <person name="Bhonagiri V."/>
            <person name="Nash W.E."/>
            <person name="Mardis E.R."/>
            <person name="Wilson R.K."/>
        </authorList>
    </citation>
    <scope>NUCLEOTIDE SEQUENCE [LARGE SCALE GENOMIC DNA]</scope>
    <source>
        <strain evidence="18 19">ATCC 43243</strain>
    </source>
</reference>
<evidence type="ECO:0000256" key="6">
    <source>
        <dbReference type="ARBA" id="ARBA00011270"/>
    </source>
</evidence>
<dbReference type="InterPro" id="IPR011060">
    <property type="entry name" value="RibuloseP-bd_barrel"/>
</dbReference>
<dbReference type="UniPathway" id="UPA00035">
    <property type="reaction ID" value="UER00042"/>
</dbReference>
<dbReference type="SUPFAM" id="SSF53686">
    <property type="entry name" value="Tryptophan synthase beta subunit-like PLP-dependent enzymes"/>
    <property type="match status" value="1"/>
</dbReference>
<comment type="similarity">
    <text evidence="15">Belongs to the TrpF family.</text>
</comment>
<dbReference type="InterPro" id="IPR001926">
    <property type="entry name" value="TrpB-like_PALP"/>
</dbReference>
<dbReference type="InterPro" id="IPR036052">
    <property type="entry name" value="TrpB-like_PALP_sf"/>
</dbReference>
<gene>
    <name evidence="14" type="primary">trpB</name>
    <name evidence="15" type="synonym">trpF</name>
    <name evidence="18" type="ORF">BACPEC_00603</name>
</gene>
<accession>B7APJ7</accession>
<name>B7APJ7_9FIRM</name>
<dbReference type="GO" id="GO:0004834">
    <property type="term" value="F:tryptophan synthase activity"/>
    <property type="evidence" value="ECO:0007669"/>
    <property type="project" value="UniProtKB-UniRule"/>
</dbReference>
<dbReference type="FunFam" id="3.40.50.1100:FF:000001">
    <property type="entry name" value="Tryptophan synthase beta chain"/>
    <property type="match status" value="1"/>
</dbReference>
<organism evidence="18 19">
    <name type="scientific">[Bacteroides] pectinophilus ATCC 43243</name>
    <dbReference type="NCBI Taxonomy" id="483218"/>
    <lineage>
        <taxon>Bacteria</taxon>
        <taxon>Bacillati</taxon>
        <taxon>Bacillota</taxon>
        <taxon>Clostridia</taxon>
        <taxon>Eubacteriales</taxon>
    </lineage>
</organism>
<evidence type="ECO:0000256" key="14">
    <source>
        <dbReference type="HAMAP-Rule" id="MF_00133"/>
    </source>
</evidence>
<comment type="function">
    <text evidence="2 14">The beta subunit is responsible for the synthesis of L-tryptophan from indole and L-serine.</text>
</comment>
<evidence type="ECO:0000256" key="11">
    <source>
        <dbReference type="ARBA" id="ARBA00023235"/>
    </source>
</evidence>
<evidence type="ECO:0000256" key="8">
    <source>
        <dbReference type="ARBA" id="ARBA00022822"/>
    </source>
</evidence>
<comment type="pathway">
    <text evidence="4 14">Amino-acid biosynthesis; L-tryptophan biosynthesis; L-tryptophan from chorismate: step 5/5.</text>
</comment>
<evidence type="ECO:0000256" key="9">
    <source>
        <dbReference type="ARBA" id="ARBA00022898"/>
    </source>
</evidence>
<keyword evidence="11 15" id="KW-0413">Isomerase</keyword>
<evidence type="ECO:0000256" key="1">
    <source>
        <dbReference type="ARBA" id="ARBA00001933"/>
    </source>
</evidence>
<keyword evidence="9 14" id="KW-0663">Pyridoxal phosphate</keyword>
<dbReference type="Pfam" id="PF00291">
    <property type="entry name" value="PALP"/>
    <property type="match status" value="1"/>
</dbReference>
<dbReference type="InterPro" id="IPR013785">
    <property type="entry name" value="Aldolase_TIM"/>
</dbReference>
<dbReference type="EC" id="5.3.1.24" evidence="15"/>
<evidence type="ECO:0000256" key="2">
    <source>
        <dbReference type="ARBA" id="ARBA00002786"/>
    </source>
</evidence>
<dbReference type="Gene3D" id="3.20.20.70">
    <property type="entry name" value="Aldolase class I"/>
    <property type="match status" value="1"/>
</dbReference>
<keyword evidence="12 14" id="KW-0456">Lyase</keyword>
<dbReference type="PROSITE" id="PS00168">
    <property type="entry name" value="TRP_SYNTHASE_BETA"/>
    <property type="match status" value="1"/>
</dbReference>
<comment type="pathway">
    <text evidence="3 15">Amino-acid biosynthesis; L-tryptophan biosynthesis; L-tryptophan from chorismate: step 3/5.</text>
</comment>
<dbReference type="HOGENOM" id="CLU_016734_3_4_9"/>
<evidence type="ECO:0000259" key="16">
    <source>
        <dbReference type="Pfam" id="PF00291"/>
    </source>
</evidence>
<evidence type="ECO:0000256" key="15">
    <source>
        <dbReference type="HAMAP-Rule" id="MF_00135"/>
    </source>
</evidence>
<dbReference type="InterPro" id="IPR006653">
    <property type="entry name" value="Trp_synth_b_CS"/>
</dbReference>
<proteinExistence type="inferred from homology"/>
<dbReference type="PANTHER" id="PTHR48077:SF3">
    <property type="entry name" value="TRYPTOPHAN SYNTHASE"/>
    <property type="match status" value="1"/>
</dbReference>
<dbReference type="HAMAP" id="MF_00133">
    <property type="entry name" value="Trp_synth_beta"/>
    <property type="match status" value="1"/>
</dbReference>
<feature type="domain" description="N-(5'phosphoribosyl) anthranilate isomerase (PRAI)" evidence="17">
    <location>
        <begin position="3"/>
        <end position="215"/>
    </location>
</feature>